<sequence>MNHSATISLPAVAAAVAAAPADHPVAHCRSSLADCRLWNPAGSMSRVSIPKHCVSATAEATLPAGWPPRVDRQKRQTGKWFPSTESASCRV</sequence>
<evidence type="ECO:0000256" key="1">
    <source>
        <dbReference type="SAM" id="MobiDB-lite"/>
    </source>
</evidence>
<accession>A0A2M3ZQX1</accession>
<dbReference type="AlphaFoldDB" id="A0A2M3ZQX1"/>
<name>A0A2M3ZQX1_9DIPT</name>
<organism evidence="2">
    <name type="scientific">Anopheles braziliensis</name>
    <dbReference type="NCBI Taxonomy" id="58242"/>
    <lineage>
        <taxon>Eukaryota</taxon>
        <taxon>Metazoa</taxon>
        <taxon>Ecdysozoa</taxon>
        <taxon>Arthropoda</taxon>
        <taxon>Hexapoda</taxon>
        <taxon>Insecta</taxon>
        <taxon>Pterygota</taxon>
        <taxon>Neoptera</taxon>
        <taxon>Endopterygota</taxon>
        <taxon>Diptera</taxon>
        <taxon>Nematocera</taxon>
        <taxon>Culicoidea</taxon>
        <taxon>Culicidae</taxon>
        <taxon>Anophelinae</taxon>
        <taxon>Anopheles</taxon>
    </lineage>
</organism>
<reference evidence="2" key="1">
    <citation type="submission" date="2018-01" db="EMBL/GenBank/DDBJ databases">
        <title>An insight into the sialome of Amazonian anophelines.</title>
        <authorList>
            <person name="Ribeiro J.M."/>
            <person name="Scarpassa V."/>
            <person name="Calvo E."/>
        </authorList>
    </citation>
    <scope>NUCLEOTIDE SEQUENCE</scope>
    <source>
        <tissue evidence="2">Salivary glands</tissue>
    </source>
</reference>
<evidence type="ECO:0000313" key="2">
    <source>
        <dbReference type="EMBL" id="MBW30840.1"/>
    </source>
</evidence>
<proteinExistence type="predicted"/>
<dbReference type="EMBL" id="GGFM01010089">
    <property type="protein sequence ID" value="MBW30840.1"/>
    <property type="molecule type" value="Transcribed_RNA"/>
</dbReference>
<feature type="region of interest" description="Disordered" evidence="1">
    <location>
        <begin position="65"/>
        <end position="91"/>
    </location>
</feature>
<protein>
    <submittedName>
        <fullName evidence="2">Putative secreted peptide</fullName>
    </submittedName>
</protein>